<evidence type="ECO:0000313" key="2">
    <source>
        <dbReference type="Proteomes" id="UP000290975"/>
    </source>
</evidence>
<reference evidence="1 2" key="1">
    <citation type="submission" date="2014-12" db="EMBL/GenBank/DDBJ databases">
        <title>Whole genome sequencing of Sphingobium xenophagum OW59.</title>
        <authorList>
            <person name="Ohta Y."/>
            <person name="Nishi S."/>
            <person name="Hatada Y."/>
        </authorList>
    </citation>
    <scope>NUCLEOTIDE SEQUENCE [LARGE SCALE GENOMIC DNA]</scope>
    <source>
        <strain evidence="1 2">OW59</strain>
    </source>
</reference>
<dbReference type="EMBL" id="BBQY01000008">
    <property type="protein sequence ID" value="GBH30894.1"/>
    <property type="molecule type" value="Genomic_DNA"/>
</dbReference>
<organism evidence="1 2">
    <name type="scientific">Sphingobium xenophagum</name>
    <dbReference type="NCBI Taxonomy" id="121428"/>
    <lineage>
        <taxon>Bacteria</taxon>
        <taxon>Pseudomonadati</taxon>
        <taxon>Pseudomonadota</taxon>
        <taxon>Alphaproteobacteria</taxon>
        <taxon>Sphingomonadales</taxon>
        <taxon>Sphingomonadaceae</taxon>
        <taxon>Sphingobium</taxon>
    </lineage>
</organism>
<dbReference type="AlphaFoldDB" id="A0A401J2Q3"/>
<name>A0A401J2Q3_SPHXE</name>
<protein>
    <recommendedName>
        <fullName evidence="3">Lipoprotein</fullName>
    </recommendedName>
</protein>
<comment type="caution">
    <text evidence="1">The sequence shown here is derived from an EMBL/GenBank/DDBJ whole genome shotgun (WGS) entry which is preliminary data.</text>
</comment>
<dbReference type="Proteomes" id="UP000290975">
    <property type="component" value="Unassembled WGS sequence"/>
</dbReference>
<dbReference type="RefSeq" id="WP_130752820.1">
    <property type="nucleotide sequence ID" value="NZ_BBQY01000008.1"/>
</dbReference>
<proteinExistence type="predicted"/>
<gene>
    <name evidence="1" type="ORF">MBESOW_P2149</name>
</gene>
<keyword evidence="2" id="KW-1185">Reference proteome</keyword>
<sequence>MAAREMETQRDQRRNGPGLQAAGLLIAALMISGCGGIQEKAAPVVGSTTHAQSVFAACWKTAGEGHVRERRGPQHSLRYYYGLHRDAVRGQCRAYADRTNARLWEKINKKYPGLSTSQAFEKSCGNALKVAHHYQYDLTHFSDHLALCRMMAEELEN</sequence>
<accession>A0A401J2Q3</accession>
<dbReference type="PROSITE" id="PS51257">
    <property type="entry name" value="PROKAR_LIPOPROTEIN"/>
    <property type="match status" value="1"/>
</dbReference>
<evidence type="ECO:0008006" key="3">
    <source>
        <dbReference type="Google" id="ProtNLM"/>
    </source>
</evidence>
<evidence type="ECO:0000313" key="1">
    <source>
        <dbReference type="EMBL" id="GBH30894.1"/>
    </source>
</evidence>